<feature type="region of interest" description="Disordered" evidence="1">
    <location>
        <begin position="1"/>
        <end position="26"/>
    </location>
</feature>
<sequence>MAKNVVSKRVPKAKLHHQGDQSSQQVAGLSFTALTGHPNLRNEEVPRLPIGDVEKEGVLEVVVDPLVEAEVQTNEVPMPSLEDSSAAVQEDSTFKEATRSFVGIPLAS</sequence>
<accession>A0A5J5BPV0</accession>
<evidence type="ECO:0000313" key="2">
    <source>
        <dbReference type="EMBL" id="KAA8544716.1"/>
    </source>
</evidence>
<proteinExistence type="predicted"/>
<organism evidence="2 3">
    <name type="scientific">Nyssa sinensis</name>
    <dbReference type="NCBI Taxonomy" id="561372"/>
    <lineage>
        <taxon>Eukaryota</taxon>
        <taxon>Viridiplantae</taxon>
        <taxon>Streptophyta</taxon>
        <taxon>Embryophyta</taxon>
        <taxon>Tracheophyta</taxon>
        <taxon>Spermatophyta</taxon>
        <taxon>Magnoliopsida</taxon>
        <taxon>eudicotyledons</taxon>
        <taxon>Gunneridae</taxon>
        <taxon>Pentapetalae</taxon>
        <taxon>asterids</taxon>
        <taxon>Cornales</taxon>
        <taxon>Nyssaceae</taxon>
        <taxon>Nyssa</taxon>
    </lineage>
</organism>
<dbReference type="EMBL" id="CM018033">
    <property type="protein sequence ID" value="KAA8544716.1"/>
    <property type="molecule type" value="Genomic_DNA"/>
</dbReference>
<protein>
    <submittedName>
        <fullName evidence="2">Uncharacterized protein</fullName>
    </submittedName>
</protein>
<reference evidence="2 3" key="1">
    <citation type="submission" date="2019-09" db="EMBL/GenBank/DDBJ databases">
        <title>A chromosome-level genome assembly of the Chinese tupelo Nyssa sinensis.</title>
        <authorList>
            <person name="Yang X."/>
            <person name="Kang M."/>
            <person name="Yang Y."/>
            <person name="Xiong H."/>
            <person name="Wang M."/>
            <person name="Zhang Z."/>
            <person name="Wang Z."/>
            <person name="Wu H."/>
            <person name="Ma T."/>
            <person name="Liu J."/>
            <person name="Xi Z."/>
        </authorList>
    </citation>
    <scope>NUCLEOTIDE SEQUENCE [LARGE SCALE GENOMIC DNA]</scope>
    <source>
        <strain evidence="2">J267</strain>
        <tissue evidence="2">Leaf</tissue>
    </source>
</reference>
<evidence type="ECO:0000256" key="1">
    <source>
        <dbReference type="SAM" id="MobiDB-lite"/>
    </source>
</evidence>
<keyword evidence="3" id="KW-1185">Reference proteome</keyword>
<gene>
    <name evidence="2" type="ORF">F0562_019580</name>
</gene>
<evidence type="ECO:0000313" key="3">
    <source>
        <dbReference type="Proteomes" id="UP000325577"/>
    </source>
</evidence>
<dbReference type="Proteomes" id="UP000325577">
    <property type="component" value="Linkage Group LG10"/>
</dbReference>
<name>A0A5J5BPV0_9ASTE</name>
<dbReference type="AlphaFoldDB" id="A0A5J5BPV0"/>